<keyword evidence="1" id="KW-0472">Membrane</keyword>
<reference evidence="3" key="1">
    <citation type="journal article" date="2014" name="Proc. Natl. Acad. Sci. U.S.A.">
        <title>Extensive sampling of basidiomycete genomes demonstrates inadequacy of the white-rot/brown-rot paradigm for wood decay fungi.</title>
        <authorList>
            <person name="Riley R."/>
            <person name="Salamov A.A."/>
            <person name="Brown D.W."/>
            <person name="Nagy L.G."/>
            <person name="Floudas D."/>
            <person name="Held B.W."/>
            <person name="Levasseur A."/>
            <person name="Lombard V."/>
            <person name="Morin E."/>
            <person name="Otillar R."/>
            <person name="Lindquist E.A."/>
            <person name="Sun H."/>
            <person name="LaButti K.M."/>
            <person name="Schmutz J."/>
            <person name="Jabbour D."/>
            <person name="Luo H."/>
            <person name="Baker S.E."/>
            <person name="Pisabarro A.G."/>
            <person name="Walton J.D."/>
            <person name="Blanchette R.A."/>
            <person name="Henrissat B."/>
            <person name="Martin F."/>
            <person name="Cullen D."/>
            <person name="Hibbett D.S."/>
            <person name="Grigoriev I.V."/>
        </authorList>
    </citation>
    <scope>NUCLEOTIDE SEQUENCE [LARGE SCALE GENOMIC DNA]</scope>
    <source>
        <strain evidence="3">CBS 339.88</strain>
    </source>
</reference>
<evidence type="ECO:0000313" key="2">
    <source>
        <dbReference type="EMBL" id="KDR80431.1"/>
    </source>
</evidence>
<proteinExistence type="predicted"/>
<gene>
    <name evidence="2" type="ORF">GALMADRAFT_1199567</name>
</gene>
<evidence type="ECO:0000256" key="1">
    <source>
        <dbReference type="SAM" id="Phobius"/>
    </source>
</evidence>
<sequence>MSQVSQTPYKRHIYLPAPFFSAQYSAHGCSSALNMAPPPPIGRDYAKPAVWLRLLEWHCRCPPISEGLYTPPPRHCQSSAVIHRLATLFRQPKRHKPNLLPQSPTHPFMHPNTMQASESDAQHCSWHPRWPDTVRRRKKLPIRLAVMGTSAISTAALFLWYIPSQMSSRRQSTPGTHRRGLFCQY</sequence>
<keyword evidence="1" id="KW-1133">Transmembrane helix</keyword>
<dbReference type="Proteomes" id="UP000027222">
    <property type="component" value="Unassembled WGS sequence"/>
</dbReference>
<name>A0A067TBD5_GALM3</name>
<organism evidence="2 3">
    <name type="scientific">Galerina marginata (strain CBS 339.88)</name>
    <dbReference type="NCBI Taxonomy" id="685588"/>
    <lineage>
        <taxon>Eukaryota</taxon>
        <taxon>Fungi</taxon>
        <taxon>Dikarya</taxon>
        <taxon>Basidiomycota</taxon>
        <taxon>Agaricomycotina</taxon>
        <taxon>Agaricomycetes</taxon>
        <taxon>Agaricomycetidae</taxon>
        <taxon>Agaricales</taxon>
        <taxon>Agaricineae</taxon>
        <taxon>Strophariaceae</taxon>
        <taxon>Galerina</taxon>
    </lineage>
</organism>
<feature type="transmembrane region" description="Helical" evidence="1">
    <location>
        <begin position="144"/>
        <end position="162"/>
    </location>
</feature>
<keyword evidence="3" id="KW-1185">Reference proteome</keyword>
<accession>A0A067TBD5</accession>
<keyword evidence="1" id="KW-0812">Transmembrane</keyword>
<dbReference type="AlphaFoldDB" id="A0A067TBD5"/>
<dbReference type="EMBL" id="KL142372">
    <property type="protein sequence ID" value="KDR80431.1"/>
    <property type="molecule type" value="Genomic_DNA"/>
</dbReference>
<evidence type="ECO:0000313" key="3">
    <source>
        <dbReference type="Proteomes" id="UP000027222"/>
    </source>
</evidence>
<dbReference type="HOGENOM" id="CLU_1461422_0_0_1"/>
<protein>
    <submittedName>
        <fullName evidence="2">Uncharacterized protein</fullName>
    </submittedName>
</protein>